<sequence>MGKVLDIISLFNIPRVTHDAVMLRVFPITLTGVAKRYYPPSKTVKQLEEICKFKQEGDETLYQAWERYNNLLYKCPTYGINSHQKEEDDIPSGVLPCQLPPKELNPGSFILPCTIGRKMQLEARIIKHDTYLNVYFCRPVTQECEGTFKYEKVQGVNTNWWHDHGFEDDERQESGLDMEEYDPLKVLTSRRWNSRSPRLVIMWKNTSIEARYMGTRRGKNAKRRFSRLHPAEHPLPGCGCSHKRCSVPVLWMQIYRAATLGLFLQP</sequence>
<dbReference type="EMBL" id="BKCJ010010788">
    <property type="protein sequence ID" value="GEU93148.1"/>
    <property type="molecule type" value="Genomic_DNA"/>
</dbReference>
<reference evidence="1" key="1">
    <citation type="journal article" date="2019" name="Sci. Rep.">
        <title>Draft genome of Tanacetum cinerariifolium, the natural source of mosquito coil.</title>
        <authorList>
            <person name="Yamashiro T."/>
            <person name="Shiraishi A."/>
            <person name="Satake H."/>
            <person name="Nakayama K."/>
        </authorList>
    </citation>
    <scope>NUCLEOTIDE SEQUENCE</scope>
</reference>
<evidence type="ECO:0000313" key="1">
    <source>
        <dbReference type="EMBL" id="GEU93148.1"/>
    </source>
</evidence>
<proteinExistence type="predicted"/>
<dbReference type="AlphaFoldDB" id="A0A6L2P3R2"/>
<gene>
    <name evidence="1" type="ORF">Tci_065126</name>
</gene>
<protein>
    <submittedName>
        <fullName evidence="1">Uncharacterized protein</fullName>
    </submittedName>
</protein>
<name>A0A6L2P3R2_TANCI</name>
<comment type="caution">
    <text evidence="1">The sequence shown here is derived from an EMBL/GenBank/DDBJ whole genome shotgun (WGS) entry which is preliminary data.</text>
</comment>
<accession>A0A6L2P3R2</accession>
<organism evidence="1">
    <name type="scientific">Tanacetum cinerariifolium</name>
    <name type="common">Dalmatian daisy</name>
    <name type="synonym">Chrysanthemum cinerariifolium</name>
    <dbReference type="NCBI Taxonomy" id="118510"/>
    <lineage>
        <taxon>Eukaryota</taxon>
        <taxon>Viridiplantae</taxon>
        <taxon>Streptophyta</taxon>
        <taxon>Embryophyta</taxon>
        <taxon>Tracheophyta</taxon>
        <taxon>Spermatophyta</taxon>
        <taxon>Magnoliopsida</taxon>
        <taxon>eudicotyledons</taxon>
        <taxon>Gunneridae</taxon>
        <taxon>Pentapetalae</taxon>
        <taxon>asterids</taxon>
        <taxon>campanulids</taxon>
        <taxon>Asterales</taxon>
        <taxon>Asteraceae</taxon>
        <taxon>Asteroideae</taxon>
        <taxon>Anthemideae</taxon>
        <taxon>Anthemidinae</taxon>
        <taxon>Tanacetum</taxon>
    </lineage>
</organism>